<keyword evidence="2" id="KW-1185">Reference proteome</keyword>
<proteinExistence type="predicted"/>
<reference evidence="1 2" key="1">
    <citation type="journal article" date="2013" name="ISME J.">
        <title>A metabolic model for members of the genus Tetrasphaera involved in enhanced biological phosphorus removal.</title>
        <authorList>
            <person name="Kristiansen R."/>
            <person name="Nguyen H.T.T."/>
            <person name="Saunders A.M."/>
            <person name="Nielsen J.L."/>
            <person name="Wimmer R."/>
            <person name="Le V.Q."/>
            <person name="McIlroy S.J."/>
            <person name="Petrovski S."/>
            <person name="Seviour R.J."/>
            <person name="Calteau A."/>
            <person name="Nielsen K.L."/>
            <person name="Nielsen P.H."/>
        </authorList>
    </citation>
    <scope>NUCLEOTIDE SEQUENCE [LARGE SCALE GENOMIC DNA]</scope>
    <source>
        <strain evidence="1 2">T1-X7</strain>
    </source>
</reference>
<dbReference type="InterPro" id="IPR029058">
    <property type="entry name" value="AB_hydrolase_fold"/>
</dbReference>
<organism evidence="1 2">
    <name type="scientific">Nostocoides japonicum T1-X7</name>
    <dbReference type="NCBI Taxonomy" id="1194083"/>
    <lineage>
        <taxon>Bacteria</taxon>
        <taxon>Bacillati</taxon>
        <taxon>Actinomycetota</taxon>
        <taxon>Actinomycetes</taxon>
        <taxon>Micrococcales</taxon>
        <taxon>Intrasporangiaceae</taxon>
        <taxon>Nostocoides</taxon>
    </lineage>
</organism>
<sequence>MAAHAVAALARSDGQSVGSVTLLDAYPPEQWHHLAEPTETDALVGILRLAGLDAPGENDADTPLSRPVVADLLRRSGSALASLPPRVLDGCVASVIEATRLVRTPLPRGLPGGLTVVVATAPRPETHLDPDGWAGHVEGEVRIVPLAATHGQLVRRPVASTVAGIIAEGMGIAAG</sequence>
<accession>A0A077LVD4</accession>
<dbReference type="OrthoDB" id="2472181at2"/>
<evidence type="ECO:0000313" key="1">
    <source>
        <dbReference type="EMBL" id="CCH76742.1"/>
    </source>
</evidence>
<dbReference type="STRING" id="1194083.BN12_1440001"/>
<dbReference type="SUPFAM" id="SSF53474">
    <property type="entry name" value="alpha/beta-Hydrolases"/>
    <property type="match status" value="1"/>
</dbReference>
<name>A0A077LVD4_9MICO</name>
<protein>
    <submittedName>
        <fullName evidence="1">Uncharacterized protein</fullName>
    </submittedName>
</protein>
<gene>
    <name evidence="1" type="ORF">BN12_1440001</name>
</gene>
<dbReference type="AlphaFoldDB" id="A0A077LVD4"/>
<dbReference type="EMBL" id="CAJB01000051">
    <property type="protein sequence ID" value="CCH76742.1"/>
    <property type="molecule type" value="Genomic_DNA"/>
</dbReference>
<comment type="caution">
    <text evidence="1">The sequence shown here is derived from an EMBL/GenBank/DDBJ whole genome shotgun (WGS) entry which is preliminary data.</text>
</comment>
<dbReference type="Gene3D" id="3.40.50.1820">
    <property type="entry name" value="alpha/beta hydrolase"/>
    <property type="match status" value="1"/>
</dbReference>
<evidence type="ECO:0000313" key="2">
    <source>
        <dbReference type="Proteomes" id="UP000035721"/>
    </source>
</evidence>
<dbReference type="Proteomes" id="UP000035721">
    <property type="component" value="Unassembled WGS sequence"/>
</dbReference>